<protein>
    <recommendedName>
        <fullName evidence="9">Epidermal patterning factor-like protein</fullName>
    </recommendedName>
</protein>
<evidence type="ECO:0000256" key="5">
    <source>
        <dbReference type="ARBA" id="ARBA00023157"/>
    </source>
</evidence>
<proteinExistence type="inferred from homology"/>
<accession>A0ABP0U8M6</accession>
<keyword evidence="4" id="KW-0732">Signal</keyword>
<name>A0ABP0U8M6_9BRYO</name>
<sequence length="182" mass="20554">MSTAWKWILPPCFLERRMKVQRAAGLIRISLGMALCCICLFLFLLITFPLLSFAGRRDPRTTGYQSSAAGAVEVIASRSVEQIAVAAEERMMHYPHKLQNGIRRSDFMVWKEKQQPVHGEVMHAHRRVLVGSSAPTCRGSCGLCQPCQPVHIVIEVPHVAITQQEYYPEVWRCACGNMLYIP</sequence>
<dbReference type="InterPro" id="IPR039455">
    <property type="entry name" value="EPFL"/>
</dbReference>
<evidence type="ECO:0000256" key="3">
    <source>
        <dbReference type="ARBA" id="ARBA00022525"/>
    </source>
</evidence>
<evidence type="ECO:0000256" key="4">
    <source>
        <dbReference type="ARBA" id="ARBA00022729"/>
    </source>
</evidence>
<organism evidence="7 8">
    <name type="scientific">Sphagnum troendelagicum</name>
    <dbReference type="NCBI Taxonomy" id="128251"/>
    <lineage>
        <taxon>Eukaryota</taxon>
        <taxon>Viridiplantae</taxon>
        <taxon>Streptophyta</taxon>
        <taxon>Embryophyta</taxon>
        <taxon>Bryophyta</taxon>
        <taxon>Sphagnophytina</taxon>
        <taxon>Sphagnopsida</taxon>
        <taxon>Sphagnales</taxon>
        <taxon>Sphagnaceae</taxon>
        <taxon>Sphagnum</taxon>
    </lineage>
</organism>
<keyword evidence="6" id="KW-1133">Transmembrane helix</keyword>
<comment type="similarity">
    <text evidence="2">Belongs to the plant cysteine rich small secretory peptide family. Epidermal patterning factor subfamily.</text>
</comment>
<evidence type="ECO:0000256" key="6">
    <source>
        <dbReference type="SAM" id="Phobius"/>
    </source>
</evidence>
<comment type="subcellular location">
    <subcellularLocation>
        <location evidence="1">Secreted</location>
    </subcellularLocation>
</comment>
<keyword evidence="6" id="KW-0472">Membrane</keyword>
<keyword evidence="5" id="KW-1015">Disulfide bond</keyword>
<dbReference type="PANTHER" id="PTHR33109">
    <property type="entry name" value="EPIDERMAL PATTERNING FACTOR-LIKE PROTEIN 4"/>
    <property type="match status" value="1"/>
</dbReference>
<evidence type="ECO:0000256" key="1">
    <source>
        <dbReference type="ARBA" id="ARBA00004613"/>
    </source>
</evidence>
<gene>
    <name evidence="7" type="ORF">CSSPTR1EN2_LOCUS12666</name>
</gene>
<evidence type="ECO:0008006" key="9">
    <source>
        <dbReference type="Google" id="ProtNLM"/>
    </source>
</evidence>
<dbReference type="EMBL" id="OZ019894">
    <property type="protein sequence ID" value="CAK9215307.1"/>
    <property type="molecule type" value="Genomic_DNA"/>
</dbReference>
<evidence type="ECO:0000313" key="8">
    <source>
        <dbReference type="Proteomes" id="UP001497512"/>
    </source>
</evidence>
<evidence type="ECO:0000256" key="2">
    <source>
        <dbReference type="ARBA" id="ARBA00008127"/>
    </source>
</evidence>
<reference evidence="7" key="1">
    <citation type="submission" date="2024-02" db="EMBL/GenBank/DDBJ databases">
        <authorList>
            <consortium name="ELIXIR-Norway"/>
            <consortium name="Elixir Norway"/>
        </authorList>
    </citation>
    <scope>NUCLEOTIDE SEQUENCE</scope>
</reference>
<feature type="transmembrane region" description="Helical" evidence="6">
    <location>
        <begin position="26"/>
        <end position="51"/>
    </location>
</feature>
<keyword evidence="6" id="KW-0812">Transmembrane</keyword>
<keyword evidence="8" id="KW-1185">Reference proteome</keyword>
<evidence type="ECO:0000313" key="7">
    <source>
        <dbReference type="EMBL" id="CAK9215307.1"/>
    </source>
</evidence>
<dbReference type="Pfam" id="PF17181">
    <property type="entry name" value="EPF"/>
    <property type="match status" value="1"/>
</dbReference>
<dbReference type="PANTHER" id="PTHR33109:SF4">
    <property type="entry name" value="EPIDERMAL PATTERNING FACTOR-LIKE PROTEIN 6"/>
    <property type="match status" value="1"/>
</dbReference>
<dbReference type="Proteomes" id="UP001497512">
    <property type="component" value="Chromosome 2"/>
</dbReference>
<keyword evidence="3" id="KW-0964">Secreted</keyword>